<dbReference type="RefSeq" id="WP_013171381.1">
    <property type="nucleotide sequence ID" value="NC_014219.1"/>
</dbReference>
<dbReference type="eggNOG" id="COG1653">
    <property type="taxonomic scope" value="Bacteria"/>
</dbReference>
<keyword evidence="2 7" id="KW-0732">Signal</keyword>
<dbReference type="HOGENOM" id="CLU_031285_2_4_9"/>
<dbReference type="KEGG" id="bse:Bsel_0413"/>
<gene>
    <name evidence="8" type="ordered locus">Bsel_0413</name>
</gene>
<sequence>MKAWKVLSVSALSVGLLAACGGNDEGDAGANNGENDSANNGSASANNDDANENNNAGDGDEDISGEVTAWGWNVAAAAMEQAIEGFNELYPNVTVNIEDIGREDVYDRLTVGLAAGGSGLPDISMVETDRLDNYFAEFPQGFVNLDEYGFNEHEDKFADSKVEAVKGPDGNNLAAPWDIGPAGVFYYVPHFEEAGVDPDDIETWDDFIAAGEDILDATGAAMVPVDIANDDAIFRMMMNQLGVYYFDADGAIEIASDDAALAMSKIQEMHEKDLVANVDGWDGTVTSTVNHTVATIPFGVWYAGTITDQAPDQSGDWGVFKLPAFEEGGNRDANLGGSDLTILSSTEYPEAAYAFVEYFTTEIEPQIEGMTEYGLFPSLLATYDEPYFQENNEFFNDEPIWSLFADVVEGTLPANYTNDYARAFRYASDAQANALLSGEDVQVALQEAAERIANETGRDIQ</sequence>
<feature type="compositionally biased region" description="Low complexity" evidence="6">
    <location>
        <begin position="28"/>
        <end position="57"/>
    </location>
</feature>
<evidence type="ECO:0000256" key="6">
    <source>
        <dbReference type="SAM" id="MobiDB-lite"/>
    </source>
</evidence>
<dbReference type="PANTHER" id="PTHR43649:SF33">
    <property type="entry name" value="POLYGALACTURONAN_RHAMNOGALACTURONAN-BINDING PROTEIN YTCQ"/>
    <property type="match status" value="1"/>
</dbReference>
<accession>D6XX95</accession>
<evidence type="ECO:0000313" key="8">
    <source>
        <dbReference type="EMBL" id="ADH97952.1"/>
    </source>
</evidence>
<feature type="region of interest" description="Disordered" evidence="6">
    <location>
        <begin position="28"/>
        <end position="64"/>
    </location>
</feature>
<keyword evidence="3" id="KW-0472">Membrane</keyword>
<protein>
    <submittedName>
        <fullName evidence="8">Extracellular solute-binding protein family 1</fullName>
    </submittedName>
</protein>
<name>D6XX95_BACIE</name>
<evidence type="ECO:0000256" key="2">
    <source>
        <dbReference type="ARBA" id="ARBA00022729"/>
    </source>
</evidence>
<dbReference type="SUPFAM" id="SSF53850">
    <property type="entry name" value="Periplasmic binding protein-like II"/>
    <property type="match status" value="1"/>
</dbReference>
<dbReference type="InterPro" id="IPR006059">
    <property type="entry name" value="SBP"/>
</dbReference>
<evidence type="ECO:0000256" key="7">
    <source>
        <dbReference type="SAM" id="SignalP"/>
    </source>
</evidence>
<keyword evidence="4" id="KW-0564">Palmitate</keyword>
<organism evidence="8 9">
    <name type="scientific">Bacillus selenitireducens (strain ATCC 700615 / DSM 15326 / MLS10)</name>
    <dbReference type="NCBI Taxonomy" id="439292"/>
    <lineage>
        <taxon>Bacteria</taxon>
        <taxon>Bacillati</taxon>
        <taxon>Bacillota</taxon>
        <taxon>Bacilli</taxon>
        <taxon>Bacillales</taxon>
        <taxon>Bacillaceae</taxon>
        <taxon>Salisediminibacterium</taxon>
    </lineage>
</organism>
<keyword evidence="9" id="KW-1185">Reference proteome</keyword>
<dbReference type="Pfam" id="PF01547">
    <property type="entry name" value="SBP_bac_1"/>
    <property type="match status" value="1"/>
</dbReference>
<evidence type="ECO:0000313" key="9">
    <source>
        <dbReference type="Proteomes" id="UP000000271"/>
    </source>
</evidence>
<keyword evidence="5" id="KW-0449">Lipoprotein</keyword>
<feature type="chain" id="PRO_5039089951" evidence="7">
    <location>
        <begin position="19"/>
        <end position="461"/>
    </location>
</feature>
<feature type="signal peptide" evidence="7">
    <location>
        <begin position="1"/>
        <end position="18"/>
    </location>
</feature>
<dbReference type="STRING" id="439292.Bsel_0413"/>
<dbReference type="EMBL" id="CP001791">
    <property type="protein sequence ID" value="ADH97952.1"/>
    <property type="molecule type" value="Genomic_DNA"/>
</dbReference>
<reference evidence="8" key="1">
    <citation type="submission" date="2009-10" db="EMBL/GenBank/DDBJ databases">
        <title>Complete sequence of Bacillus selenitireducens MLS10.</title>
        <authorList>
            <consortium name="US DOE Joint Genome Institute"/>
            <person name="Lucas S."/>
            <person name="Copeland A."/>
            <person name="Lapidus A."/>
            <person name="Glavina del Rio T."/>
            <person name="Dalin E."/>
            <person name="Tice H."/>
            <person name="Bruce D."/>
            <person name="Goodwin L."/>
            <person name="Pitluck S."/>
            <person name="Sims D."/>
            <person name="Brettin T."/>
            <person name="Detter J.C."/>
            <person name="Han C."/>
            <person name="Larimer F."/>
            <person name="Land M."/>
            <person name="Hauser L."/>
            <person name="Kyrpides N."/>
            <person name="Ovchinnikova G."/>
            <person name="Stolz J."/>
        </authorList>
    </citation>
    <scope>NUCLEOTIDE SEQUENCE [LARGE SCALE GENOMIC DNA]</scope>
    <source>
        <strain evidence="8">MLS10</strain>
    </source>
</reference>
<evidence type="ECO:0000256" key="1">
    <source>
        <dbReference type="ARBA" id="ARBA00022475"/>
    </source>
</evidence>
<evidence type="ECO:0000256" key="3">
    <source>
        <dbReference type="ARBA" id="ARBA00023136"/>
    </source>
</evidence>
<keyword evidence="1" id="KW-1003">Cell membrane</keyword>
<dbReference type="PANTHER" id="PTHR43649">
    <property type="entry name" value="ARABINOSE-BINDING PROTEIN-RELATED"/>
    <property type="match status" value="1"/>
</dbReference>
<dbReference type="Proteomes" id="UP000000271">
    <property type="component" value="Chromosome"/>
</dbReference>
<proteinExistence type="predicted"/>
<dbReference type="PROSITE" id="PS51257">
    <property type="entry name" value="PROKAR_LIPOPROTEIN"/>
    <property type="match status" value="1"/>
</dbReference>
<evidence type="ECO:0000256" key="5">
    <source>
        <dbReference type="ARBA" id="ARBA00023288"/>
    </source>
</evidence>
<dbReference type="Gene3D" id="3.40.190.10">
    <property type="entry name" value="Periplasmic binding protein-like II"/>
    <property type="match status" value="1"/>
</dbReference>
<evidence type="ECO:0000256" key="4">
    <source>
        <dbReference type="ARBA" id="ARBA00023139"/>
    </source>
</evidence>
<dbReference type="AlphaFoldDB" id="D6XX95"/>
<dbReference type="InterPro" id="IPR050490">
    <property type="entry name" value="Bact_solute-bd_prot1"/>
</dbReference>